<accession>A0A6P1SXA5</accession>
<protein>
    <submittedName>
        <fullName evidence="2">Uncharacterized protein</fullName>
    </submittedName>
</protein>
<evidence type="ECO:0000256" key="1">
    <source>
        <dbReference type="SAM" id="SignalP"/>
    </source>
</evidence>
<sequence length="45" mass="4346">MPKPLLIALLLSLMSLPGCVAAVGAGAAVGADAAIEHEQGGDGLF</sequence>
<dbReference type="KEGG" id="amaq:GO499_02380"/>
<evidence type="ECO:0000313" key="2">
    <source>
        <dbReference type="EMBL" id="QHQ34111.1"/>
    </source>
</evidence>
<dbReference type="Proteomes" id="UP000464495">
    <property type="component" value="Chromosome"/>
</dbReference>
<keyword evidence="1" id="KW-0732">Signal</keyword>
<feature type="chain" id="PRO_5027093061" evidence="1">
    <location>
        <begin position="22"/>
        <end position="45"/>
    </location>
</feature>
<proteinExistence type="predicted"/>
<dbReference type="AlphaFoldDB" id="A0A6P1SXA5"/>
<evidence type="ECO:0000313" key="3">
    <source>
        <dbReference type="Proteomes" id="UP000464495"/>
    </source>
</evidence>
<dbReference type="EMBL" id="CP046620">
    <property type="protein sequence ID" value="QHQ34111.1"/>
    <property type="molecule type" value="Genomic_DNA"/>
</dbReference>
<reference evidence="2 3" key="1">
    <citation type="submission" date="2019-12" db="EMBL/GenBank/DDBJ databases">
        <title>Complete genome sequence of Algicella marina strain 9Alg 56(T) isolated from the red alga Tichocarpus crinitus.</title>
        <authorList>
            <person name="Kim S.-G."/>
            <person name="Nedashkovskaya O.I."/>
        </authorList>
    </citation>
    <scope>NUCLEOTIDE SEQUENCE [LARGE SCALE GENOMIC DNA]</scope>
    <source>
        <strain evidence="2 3">9Alg 56</strain>
    </source>
</reference>
<gene>
    <name evidence="2" type="ORF">GO499_02380</name>
</gene>
<dbReference type="RefSeq" id="WP_161860682.1">
    <property type="nucleotide sequence ID" value="NZ_CP046620.1"/>
</dbReference>
<organism evidence="2 3">
    <name type="scientific">Algicella marina</name>
    <dbReference type="NCBI Taxonomy" id="2683284"/>
    <lineage>
        <taxon>Bacteria</taxon>
        <taxon>Pseudomonadati</taxon>
        <taxon>Pseudomonadota</taxon>
        <taxon>Alphaproteobacteria</taxon>
        <taxon>Rhodobacterales</taxon>
        <taxon>Paracoccaceae</taxon>
        <taxon>Algicella</taxon>
    </lineage>
</organism>
<feature type="signal peptide" evidence="1">
    <location>
        <begin position="1"/>
        <end position="21"/>
    </location>
</feature>
<keyword evidence="3" id="KW-1185">Reference proteome</keyword>
<name>A0A6P1SXA5_9RHOB</name>